<feature type="transmembrane region" description="Helical" evidence="1">
    <location>
        <begin position="169"/>
        <end position="193"/>
    </location>
</feature>
<evidence type="ECO:0000313" key="3">
    <source>
        <dbReference type="EMBL" id="GAA2624432.1"/>
    </source>
</evidence>
<dbReference type="EMBL" id="BAAATD010000011">
    <property type="protein sequence ID" value="GAA2624432.1"/>
    <property type="molecule type" value="Genomic_DNA"/>
</dbReference>
<dbReference type="RefSeq" id="WP_344546871.1">
    <property type="nucleotide sequence ID" value="NZ_BAAATD010000011.1"/>
</dbReference>
<evidence type="ECO:0000313" key="4">
    <source>
        <dbReference type="Proteomes" id="UP001501509"/>
    </source>
</evidence>
<dbReference type="Proteomes" id="UP001501509">
    <property type="component" value="Unassembled WGS sequence"/>
</dbReference>
<evidence type="ECO:0000256" key="1">
    <source>
        <dbReference type="SAM" id="Phobius"/>
    </source>
</evidence>
<sequence>MSPELRTRRPARRFAVPAMIAAVMLLLFGFAAPARADDVSLIAKGLTDSRVYVTTTSGASLSDADKADINGAFANEGAADVRAVVVKPGHSRQDLGQMLKSVANRVGKGKTYVAIDANGREMVGISKELSSSEINQLIAQTSGGGVKSRLTQFGSLAEEKAEDQARSSMIGAFVTLAVVILLLAAAFAAFLVVRNKRRRREEQQMAELKRGVEEDVTLLGEDIARLDLNVMDQKLDPEIRSDYERAMNSYDAAKTATSRATHPQDMQAVTTALEDGRYYMTATRARMAGKPVPEKRAPCFFNPNHGPSTQDVMWAPPGGAPRSVPACEADAQAVLSGGNPDIRMVPYGDGRRPYWDAGPAYGPYAGGYYASYGGLDLLSGMMIGTMLGSMMGGFGGMYGGYGDMGAGDMGGFGGDGGDIGGGWDFGSGDFGGGGGGGDFGGF</sequence>
<protein>
    <submittedName>
        <fullName evidence="3">Uncharacterized protein</fullName>
    </submittedName>
</protein>
<keyword evidence="2" id="KW-0732">Signal</keyword>
<feature type="signal peptide" evidence="2">
    <location>
        <begin position="1"/>
        <end position="36"/>
    </location>
</feature>
<comment type="caution">
    <text evidence="3">The sequence shown here is derived from an EMBL/GenBank/DDBJ whole genome shotgun (WGS) entry which is preliminary data.</text>
</comment>
<keyword evidence="1" id="KW-0812">Transmembrane</keyword>
<reference evidence="3 4" key="1">
    <citation type="journal article" date="2019" name="Int. J. Syst. Evol. Microbiol.">
        <title>The Global Catalogue of Microorganisms (GCM) 10K type strain sequencing project: providing services to taxonomists for standard genome sequencing and annotation.</title>
        <authorList>
            <consortium name="The Broad Institute Genomics Platform"/>
            <consortium name="The Broad Institute Genome Sequencing Center for Infectious Disease"/>
            <person name="Wu L."/>
            <person name="Ma J."/>
        </authorList>
    </citation>
    <scope>NUCLEOTIDE SEQUENCE [LARGE SCALE GENOMIC DNA]</scope>
    <source>
        <strain evidence="3 4">JCM 6833</strain>
    </source>
</reference>
<gene>
    <name evidence="3" type="ORF">GCM10010411_71160</name>
</gene>
<keyword evidence="1" id="KW-0472">Membrane</keyword>
<keyword evidence="1" id="KW-1133">Transmembrane helix</keyword>
<accession>A0ABN3QEM4</accession>
<name>A0ABN3QEM4_9ACTN</name>
<proteinExistence type="predicted"/>
<organism evidence="3 4">
    <name type="scientific">Actinomadura fulvescens</name>
    <dbReference type="NCBI Taxonomy" id="46160"/>
    <lineage>
        <taxon>Bacteria</taxon>
        <taxon>Bacillati</taxon>
        <taxon>Actinomycetota</taxon>
        <taxon>Actinomycetes</taxon>
        <taxon>Streptosporangiales</taxon>
        <taxon>Thermomonosporaceae</taxon>
        <taxon>Actinomadura</taxon>
    </lineage>
</organism>
<evidence type="ECO:0000256" key="2">
    <source>
        <dbReference type="SAM" id="SignalP"/>
    </source>
</evidence>
<feature type="chain" id="PRO_5045706029" evidence="2">
    <location>
        <begin position="37"/>
        <end position="442"/>
    </location>
</feature>
<keyword evidence="4" id="KW-1185">Reference proteome</keyword>